<keyword evidence="2" id="KW-1185">Reference proteome</keyword>
<dbReference type="Proteomes" id="UP000050525">
    <property type="component" value="Unassembled WGS sequence"/>
</dbReference>
<comment type="caution">
    <text evidence="1">The sequence shown here is derived from an EMBL/GenBank/DDBJ whole genome shotgun (WGS) entry which is preliminary data.</text>
</comment>
<evidence type="ECO:0000313" key="2">
    <source>
        <dbReference type="Proteomes" id="UP000050525"/>
    </source>
</evidence>
<reference evidence="1 2" key="1">
    <citation type="journal article" date="2012" name="Genome Biol.">
        <title>Sequencing three crocodilian genomes to illuminate the evolution of archosaurs and amniotes.</title>
        <authorList>
            <person name="St John J.A."/>
            <person name="Braun E.L."/>
            <person name="Isberg S.R."/>
            <person name="Miles L.G."/>
            <person name="Chong A.Y."/>
            <person name="Gongora J."/>
            <person name="Dalzell P."/>
            <person name="Moran C."/>
            <person name="Bed'hom B."/>
            <person name="Abzhanov A."/>
            <person name="Burgess S.C."/>
            <person name="Cooksey A.M."/>
            <person name="Castoe T.A."/>
            <person name="Crawford N.G."/>
            <person name="Densmore L.D."/>
            <person name="Drew J.C."/>
            <person name="Edwards S.V."/>
            <person name="Faircloth B.C."/>
            <person name="Fujita M.K."/>
            <person name="Greenwold M.J."/>
            <person name="Hoffmann F.G."/>
            <person name="Howard J.M."/>
            <person name="Iguchi T."/>
            <person name="Janes D.E."/>
            <person name="Khan S.Y."/>
            <person name="Kohno S."/>
            <person name="de Koning A.J."/>
            <person name="Lance S.L."/>
            <person name="McCarthy F.M."/>
            <person name="McCormack J.E."/>
            <person name="Merchant M.E."/>
            <person name="Peterson D.G."/>
            <person name="Pollock D.D."/>
            <person name="Pourmand N."/>
            <person name="Raney B.J."/>
            <person name="Roessler K.A."/>
            <person name="Sanford J.R."/>
            <person name="Sawyer R.H."/>
            <person name="Schmidt C.J."/>
            <person name="Triplett E.W."/>
            <person name="Tuberville T.D."/>
            <person name="Venegas-Anaya M."/>
            <person name="Howard J.T."/>
            <person name="Jarvis E.D."/>
            <person name="Guillette L.J.Jr."/>
            <person name="Glenn T.C."/>
            <person name="Green R.E."/>
            <person name="Ray D.A."/>
        </authorList>
    </citation>
    <scope>NUCLEOTIDE SEQUENCE [LARGE SCALE GENOMIC DNA]</scope>
    <source>
        <strain evidence="1">KSC_2009_1</strain>
    </source>
</reference>
<gene>
    <name evidence="1" type="ORF">Y1Q_0018916</name>
</gene>
<dbReference type="AlphaFoldDB" id="A0A151M382"/>
<organism evidence="1 2">
    <name type="scientific">Alligator mississippiensis</name>
    <name type="common">American alligator</name>
    <dbReference type="NCBI Taxonomy" id="8496"/>
    <lineage>
        <taxon>Eukaryota</taxon>
        <taxon>Metazoa</taxon>
        <taxon>Chordata</taxon>
        <taxon>Craniata</taxon>
        <taxon>Vertebrata</taxon>
        <taxon>Euteleostomi</taxon>
        <taxon>Archelosauria</taxon>
        <taxon>Archosauria</taxon>
        <taxon>Crocodylia</taxon>
        <taxon>Alligatoridae</taxon>
        <taxon>Alligatorinae</taxon>
        <taxon>Alligator</taxon>
    </lineage>
</organism>
<evidence type="ECO:0000313" key="1">
    <source>
        <dbReference type="EMBL" id="KYO18946.1"/>
    </source>
</evidence>
<protein>
    <submittedName>
        <fullName evidence="1">Uncharacterized protein</fullName>
    </submittedName>
</protein>
<proteinExistence type="predicted"/>
<dbReference type="EMBL" id="AKHW03006769">
    <property type="protein sequence ID" value="KYO18946.1"/>
    <property type="molecule type" value="Genomic_DNA"/>
</dbReference>
<accession>A0A151M382</accession>
<sequence length="69" mass="7901">MILFLSRTVTHKASTPIVSKLSVTHTVEVMNQMRALTREKSTFWVDPSLPIMNLEEIQLKSVMAKTKKE</sequence>
<name>A0A151M382_ALLMI</name>